<keyword evidence="2" id="KW-1185">Reference proteome</keyword>
<evidence type="ECO:0000313" key="1">
    <source>
        <dbReference type="EMBL" id="KAK2143950.1"/>
    </source>
</evidence>
<dbReference type="AlphaFoldDB" id="A0AAD9MSM5"/>
<name>A0AAD9MSM5_RIDPI</name>
<proteinExistence type="predicted"/>
<protein>
    <submittedName>
        <fullName evidence="1">Uncharacterized protein</fullName>
    </submittedName>
</protein>
<gene>
    <name evidence="1" type="ORF">NP493_4209g00000</name>
</gene>
<accession>A0AAD9MSM5</accession>
<reference evidence="1" key="1">
    <citation type="journal article" date="2023" name="Mol. Biol. Evol.">
        <title>Third-Generation Sequencing Reveals the Adaptive Role of the Epigenome in Three Deep-Sea Polychaetes.</title>
        <authorList>
            <person name="Perez M."/>
            <person name="Aroh O."/>
            <person name="Sun Y."/>
            <person name="Lan Y."/>
            <person name="Juniper S.K."/>
            <person name="Young C.R."/>
            <person name="Angers B."/>
            <person name="Qian P.Y."/>
        </authorList>
    </citation>
    <scope>NUCLEOTIDE SEQUENCE</scope>
    <source>
        <strain evidence="1">R07B-5</strain>
    </source>
</reference>
<dbReference type="EMBL" id="JAODUO010004352">
    <property type="protein sequence ID" value="KAK2143950.1"/>
    <property type="molecule type" value="Genomic_DNA"/>
</dbReference>
<organism evidence="1 2">
    <name type="scientific">Ridgeia piscesae</name>
    <name type="common">Tubeworm</name>
    <dbReference type="NCBI Taxonomy" id="27915"/>
    <lineage>
        <taxon>Eukaryota</taxon>
        <taxon>Metazoa</taxon>
        <taxon>Spiralia</taxon>
        <taxon>Lophotrochozoa</taxon>
        <taxon>Annelida</taxon>
        <taxon>Polychaeta</taxon>
        <taxon>Sedentaria</taxon>
        <taxon>Canalipalpata</taxon>
        <taxon>Sabellida</taxon>
        <taxon>Siboglinidae</taxon>
        <taxon>Ridgeia</taxon>
    </lineage>
</organism>
<evidence type="ECO:0000313" key="2">
    <source>
        <dbReference type="Proteomes" id="UP001209878"/>
    </source>
</evidence>
<sequence>MVTVSTSRRQWCTRRVTGQLWFPMATTRRSVKTFLELAPSTALTTGVSTRHTSLAQRPQQTTGIVRTIRNTKEKVDPPVGVVNSG</sequence>
<dbReference type="Proteomes" id="UP001209878">
    <property type="component" value="Unassembled WGS sequence"/>
</dbReference>
<comment type="caution">
    <text evidence="1">The sequence shown here is derived from an EMBL/GenBank/DDBJ whole genome shotgun (WGS) entry which is preliminary data.</text>
</comment>